<accession>A0ACB7PGA2</accession>
<dbReference type="EMBL" id="JAGIZQ010000002">
    <property type="protein sequence ID" value="KAH6640846.1"/>
    <property type="molecule type" value="Genomic_DNA"/>
</dbReference>
<reference evidence="1 2" key="1">
    <citation type="journal article" date="2021" name="Nat. Commun.">
        <title>Genetic determinants of endophytism in the Arabidopsis root mycobiome.</title>
        <authorList>
            <person name="Mesny F."/>
            <person name="Miyauchi S."/>
            <person name="Thiergart T."/>
            <person name="Pickel B."/>
            <person name="Atanasova L."/>
            <person name="Karlsson M."/>
            <person name="Huettel B."/>
            <person name="Barry K.W."/>
            <person name="Haridas S."/>
            <person name="Chen C."/>
            <person name="Bauer D."/>
            <person name="Andreopoulos W."/>
            <person name="Pangilinan J."/>
            <person name="LaButti K."/>
            <person name="Riley R."/>
            <person name="Lipzen A."/>
            <person name="Clum A."/>
            <person name="Drula E."/>
            <person name="Henrissat B."/>
            <person name="Kohler A."/>
            <person name="Grigoriev I.V."/>
            <person name="Martin F.M."/>
            <person name="Hacquard S."/>
        </authorList>
    </citation>
    <scope>NUCLEOTIDE SEQUENCE [LARGE SCALE GENOMIC DNA]</scope>
    <source>
        <strain evidence="1 2">MPI-SDFR-AT-0079</strain>
    </source>
</reference>
<protein>
    <submittedName>
        <fullName evidence="1">Uncharacterized protein</fullName>
    </submittedName>
</protein>
<evidence type="ECO:0000313" key="1">
    <source>
        <dbReference type="EMBL" id="KAH6640846.1"/>
    </source>
</evidence>
<keyword evidence="2" id="KW-1185">Reference proteome</keyword>
<name>A0ACB7PGA2_9PEZI</name>
<proteinExistence type="predicted"/>
<evidence type="ECO:0000313" key="2">
    <source>
        <dbReference type="Proteomes" id="UP000724584"/>
    </source>
</evidence>
<gene>
    <name evidence="1" type="ORF">F5144DRAFT_561852</name>
</gene>
<comment type="caution">
    <text evidence="1">The sequence shown here is derived from an EMBL/GenBank/DDBJ whole genome shotgun (WGS) entry which is preliminary data.</text>
</comment>
<organism evidence="1 2">
    <name type="scientific">Chaetomium tenue</name>
    <dbReference type="NCBI Taxonomy" id="1854479"/>
    <lineage>
        <taxon>Eukaryota</taxon>
        <taxon>Fungi</taxon>
        <taxon>Dikarya</taxon>
        <taxon>Ascomycota</taxon>
        <taxon>Pezizomycotina</taxon>
        <taxon>Sordariomycetes</taxon>
        <taxon>Sordariomycetidae</taxon>
        <taxon>Sordariales</taxon>
        <taxon>Chaetomiaceae</taxon>
        <taxon>Chaetomium</taxon>
    </lineage>
</organism>
<sequence>MVNFEWNHFGPIPPVEVDAIVEADKFRRELGEAFPAYAADFNDKFTAWQKKWFDPERPASSSALERCELPEYDPLLFLGPKTIPLLVFELSRPGNFIATTLYNHLETDKHAKVDPQDIANYLTLNRHANLIVELNHERRQRFRVHAEAWKARRARNLRITTTTNSPPSGPSSETTTTTPPTPDPDTTCPEYESLVAMGSGIIAHVMLEYRRDRTGPWYKLMHQLVCERPAEGGGDGDGVLGTEVGEYERWCDWFEYQEHHEAMVDGGTPAYLRNVGTWS</sequence>
<dbReference type="Proteomes" id="UP000724584">
    <property type="component" value="Unassembled WGS sequence"/>
</dbReference>